<dbReference type="PRINTS" id="PR00173">
    <property type="entry name" value="EDTRNSPORT"/>
</dbReference>
<feature type="transmembrane region" description="Helical" evidence="7">
    <location>
        <begin position="723"/>
        <end position="751"/>
    </location>
</feature>
<accession>A0A168FZV1</accession>
<dbReference type="GO" id="GO:0005886">
    <property type="term" value="C:plasma membrane"/>
    <property type="evidence" value="ECO:0007669"/>
    <property type="project" value="UniProtKB-SubCell"/>
</dbReference>
<feature type="domain" description="ABC3 transporter permease C-terminal" evidence="8">
    <location>
        <begin position="267"/>
        <end position="387"/>
    </location>
</feature>
<evidence type="ECO:0000259" key="8">
    <source>
        <dbReference type="Pfam" id="PF02687"/>
    </source>
</evidence>
<evidence type="ECO:0000256" key="2">
    <source>
        <dbReference type="ARBA" id="ARBA00022475"/>
    </source>
</evidence>
<evidence type="ECO:0000256" key="7">
    <source>
        <dbReference type="SAM" id="Phobius"/>
    </source>
</evidence>
<dbReference type="RefSeq" id="WP_068204221.1">
    <property type="nucleotide sequence ID" value="NZ_CP014209.1"/>
</dbReference>
<evidence type="ECO:0000256" key="6">
    <source>
        <dbReference type="ARBA" id="ARBA00038076"/>
    </source>
</evidence>
<evidence type="ECO:0000256" key="4">
    <source>
        <dbReference type="ARBA" id="ARBA00022989"/>
    </source>
</evidence>
<feature type="transmembrane region" description="Helical" evidence="7">
    <location>
        <begin position="410"/>
        <end position="433"/>
    </location>
</feature>
<dbReference type="PATRIC" id="fig|1300344.3.peg.3321"/>
<feature type="domain" description="ABC3 transporter permease C-terminal" evidence="8">
    <location>
        <begin position="730"/>
        <end position="847"/>
    </location>
</feature>
<comment type="similarity">
    <text evidence="6">Belongs to the ABC-4 integral membrane protein family.</text>
</comment>
<feature type="transmembrane region" description="Helical" evidence="7">
    <location>
        <begin position="811"/>
        <end position="837"/>
    </location>
</feature>
<organism evidence="9 10">
    <name type="scientific">Isoptericola dokdonensis DS-3</name>
    <dbReference type="NCBI Taxonomy" id="1300344"/>
    <lineage>
        <taxon>Bacteria</taxon>
        <taxon>Bacillati</taxon>
        <taxon>Actinomycetota</taxon>
        <taxon>Actinomycetes</taxon>
        <taxon>Micrococcales</taxon>
        <taxon>Promicromonosporaceae</taxon>
        <taxon>Isoptericola</taxon>
    </lineage>
</organism>
<dbReference type="GO" id="GO:0022857">
    <property type="term" value="F:transmembrane transporter activity"/>
    <property type="evidence" value="ECO:0007669"/>
    <property type="project" value="TreeGrafter"/>
</dbReference>
<keyword evidence="3 7" id="KW-0812">Transmembrane</keyword>
<dbReference type="PANTHER" id="PTHR30572">
    <property type="entry name" value="MEMBRANE COMPONENT OF TRANSPORTER-RELATED"/>
    <property type="match status" value="1"/>
</dbReference>
<dbReference type="PANTHER" id="PTHR30572:SF4">
    <property type="entry name" value="ABC TRANSPORTER PERMEASE YTRF"/>
    <property type="match status" value="1"/>
</dbReference>
<dbReference type="KEGG" id="ido:I598_3301"/>
<dbReference type="InterPro" id="IPR050250">
    <property type="entry name" value="Macrolide_Exporter_MacB"/>
</dbReference>
<evidence type="ECO:0000256" key="1">
    <source>
        <dbReference type="ARBA" id="ARBA00004651"/>
    </source>
</evidence>
<evidence type="ECO:0000256" key="3">
    <source>
        <dbReference type="ARBA" id="ARBA00022692"/>
    </source>
</evidence>
<proteinExistence type="inferred from homology"/>
<evidence type="ECO:0000313" key="10">
    <source>
        <dbReference type="Proteomes" id="UP000076794"/>
    </source>
</evidence>
<keyword evidence="5 7" id="KW-0472">Membrane</keyword>
<dbReference type="STRING" id="1300344.I598_3301"/>
<feature type="transmembrane region" description="Helical" evidence="7">
    <location>
        <begin position="359"/>
        <end position="379"/>
    </location>
</feature>
<dbReference type="EMBL" id="CP014209">
    <property type="protein sequence ID" value="ANC32810.1"/>
    <property type="molecule type" value="Genomic_DNA"/>
</dbReference>
<feature type="transmembrane region" description="Helical" evidence="7">
    <location>
        <begin position="499"/>
        <end position="518"/>
    </location>
</feature>
<dbReference type="OrthoDB" id="9780560at2"/>
<feature type="transmembrane region" description="Helical" evidence="7">
    <location>
        <begin position="316"/>
        <end position="339"/>
    </location>
</feature>
<dbReference type="AlphaFoldDB" id="A0A168FZV1"/>
<feature type="transmembrane region" description="Helical" evidence="7">
    <location>
        <begin position="259"/>
        <end position="281"/>
    </location>
</feature>
<sequence length="854" mass="85396">MLRITLAQMRSSAGRLTAAGVAILIGTAFVTATLLASGIITRTTYDAVTARYADADLVVTATYDEPLTAAEVDAVSDLDDVEATAVMDQVGVALVGGSRTVYQSVVAAVDESLQPLEVADGTLPAQDDEIALPADVAERLGADVGGTVAVETWVSDDDGGRSVTRPMTVVGIVTDPAGAYMTTGGAAAVAPATFDQWLADQNGGEATATELAVALADGTDVEAARTDVAAAAGGASREVVTTDERAERVTAEFTGGQDLLFLVFTLTFAAIALLVAGLVIANTFQVLVAQRTRTLALLRCVGADKRQVSRSVLTEATILGVMASVGGVLLGIVLGQGALWVAHALDVPVPLPDAISLTWQAVVLPVVVGTLVTVLSALVPARAATRVAPLAALRPADAPSAARGAGKARLVLSLLATVTGFALLAAGAALGLADQPETGLLAGFTGGALSFVGVAVGAVFWLPKVTSTAVRLVGASGPTARLAGANTLRNPRRTAATSTALLIGVTLVATMSTGAASARASLTSALDEQYPVDVVVSSAEYDATGNPTPLPDSLVSEVAGVDGVARAVPVTTIAPQISWPGAEDAPYQPEAVGVDPGAGRDVVRNDGLSELAAGTILLPSWSGLPTGPDAPATVTVTLGDQSLELRAVVAPVETWGAVLSAADVATLTGGASATGLWIGVTDVSAAGDVVPTVQDLVADSGVVADVSGAAVERASFEQVIDTLLAIVLGLLAVAVVIALIGVANTLSLSVIERRRESATLRAIGLSKAQLRGMLAIEGLLIAGVGAVLGIALGLVYGWAGSAAALGIMGDVALAVPWLDVALVLLVAVVAGLVASVVPARTALKASPVEALAAE</sequence>
<gene>
    <name evidence="9" type="primary">ytrF</name>
    <name evidence="9" type="ORF">I598_3301</name>
</gene>
<keyword evidence="2" id="KW-1003">Cell membrane</keyword>
<evidence type="ECO:0000256" key="5">
    <source>
        <dbReference type="ARBA" id="ARBA00023136"/>
    </source>
</evidence>
<name>A0A168FZV1_9MICO</name>
<evidence type="ECO:0000313" key="9">
    <source>
        <dbReference type="EMBL" id="ANC32810.1"/>
    </source>
</evidence>
<protein>
    <submittedName>
        <fullName evidence="9">ABC transporter permease YtrF</fullName>
    </submittedName>
</protein>
<dbReference type="Proteomes" id="UP000076794">
    <property type="component" value="Chromosome"/>
</dbReference>
<reference evidence="9 10" key="1">
    <citation type="submission" date="2016-01" db="EMBL/GenBank/DDBJ databases">
        <title>Complete genome sequence of a soil Actinobacterium, Isoptericola dokdonensis DS-3.</title>
        <authorList>
            <person name="Kwon S.-K."/>
            <person name="Kim J.F."/>
        </authorList>
    </citation>
    <scope>NUCLEOTIDE SEQUENCE [LARGE SCALE GENOMIC DNA]</scope>
    <source>
        <strain evidence="9 10">DS-3</strain>
    </source>
</reference>
<keyword evidence="4 7" id="KW-1133">Transmembrane helix</keyword>
<keyword evidence="10" id="KW-1185">Reference proteome</keyword>
<dbReference type="Pfam" id="PF02687">
    <property type="entry name" value="FtsX"/>
    <property type="match status" value="2"/>
</dbReference>
<feature type="transmembrane region" description="Helical" evidence="7">
    <location>
        <begin position="772"/>
        <end position="799"/>
    </location>
</feature>
<feature type="transmembrane region" description="Helical" evidence="7">
    <location>
        <begin position="439"/>
        <end position="462"/>
    </location>
</feature>
<dbReference type="InterPro" id="IPR003838">
    <property type="entry name" value="ABC3_permease_C"/>
</dbReference>
<comment type="subcellular location">
    <subcellularLocation>
        <location evidence="1">Cell membrane</location>
        <topology evidence="1">Multi-pass membrane protein</topology>
    </subcellularLocation>
</comment>